<dbReference type="InParanoid" id="A0A4Q1B9K2"/>
<feature type="compositionally biased region" description="Basic and acidic residues" evidence="6">
    <location>
        <begin position="138"/>
        <end position="152"/>
    </location>
</feature>
<keyword evidence="3" id="KW-0694">RNA-binding</keyword>
<dbReference type="PROSITE" id="PS50174">
    <property type="entry name" value="G_PATCH"/>
    <property type="match status" value="1"/>
</dbReference>
<evidence type="ECO:0000256" key="6">
    <source>
        <dbReference type="SAM" id="MobiDB-lite"/>
    </source>
</evidence>
<dbReference type="SUPFAM" id="SSF54928">
    <property type="entry name" value="RNA-binding domain, RBD"/>
    <property type="match status" value="1"/>
</dbReference>
<dbReference type="InterPro" id="IPR012677">
    <property type="entry name" value="Nucleotide-bd_a/b_plait_sf"/>
</dbReference>
<feature type="compositionally biased region" description="Pro residues" evidence="6">
    <location>
        <begin position="25"/>
        <end position="45"/>
    </location>
</feature>
<feature type="region of interest" description="Disordered" evidence="6">
    <location>
        <begin position="293"/>
        <end position="428"/>
    </location>
</feature>
<dbReference type="PANTHER" id="PTHR13288:SF8">
    <property type="entry name" value="SPLICING FACTOR 45"/>
    <property type="match status" value="1"/>
</dbReference>
<keyword evidence="2" id="KW-0507">mRNA processing</keyword>
<evidence type="ECO:0000256" key="3">
    <source>
        <dbReference type="ARBA" id="ARBA00022884"/>
    </source>
</evidence>
<comment type="caution">
    <text evidence="8">The sequence shown here is derived from an EMBL/GenBank/DDBJ whole genome shotgun (WGS) entry which is preliminary data.</text>
</comment>
<sequence length="666" mass="71149">MSLYGGIKFGLDNGSSSVSPTSADPAPPPPPPSEVAPPGPPPKGTTPPAAAATSFTAQAAKMPKSTGPEFSASLKFAPRIAKTKTMIPRPTGPTTVYAALPVVRDSPPVSMIKEEVAFGTDGKPLERAPAMTLKMKPTKAELGKRGRDGDGSKKKKKKKKKRLELPSMVVQLFDPEEQYDPNRPNDLAEYQQYRRRLKEEKRAKALAEKSRRMMGDSSSGSEYETDSEEEAPRRDAPKMFAPPRIYSPPASSKPLPLNPPQKTDVAMTGDDAYARRAAMVQASTGDDAYARRLALSQAKPQDQASVSAAELATMPSYPPPPPPEDAAPPPPSSSFIPPPAFALAGAPPPPRGFVPPPLSALAGAPPPPPGMRSGFIPPPPSALAGAPPPPSFPVNSAQHLSGVHSPPASVSAPSDPPVPIPQPPPSDIDKLIAEKRQAAQAIADKLKALAPKPAGELPPLEEGSGGTWAERHMRRLGHKEGQGLGASSTGIVHALAAEHVVAPPKPADPNQPLSKRAVARQKAAAANEKNANRRWVQHGTNRGRIVNANEDERQRVEKERLGEASRVIVLTGIVDNEEEVDEELSDEIGEECSNYGIVERVVLHMAEPVPEDPSECLRIFIVYSGMAGAWRATRELDGRFFGGKKLRVRYFDEGRFDRGERDGPLI</sequence>
<feature type="compositionally biased region" description="Pro residues" evidence="6">
    <location>
        <begin position="316"/>
        <end position="392"/>
    </location>
</feature>
<feature type="compositionally biased region" description="Basic and acidic residues" evidence="6">
    <location>
        <begin position="197"/>
        <end position="214"/>
    </location>
</feature>
<evidence type="ECO:0000259" key="7">
    <source>
        <dbReference type="PROSITE" id="PS50174"/>
    </source>
</evidence>
<evidence type="ECO:0000256" key="1">
    <source>
        <dbReference type="ARBA" id="ARBA00004123"/>
    </source>
</evidence>
<evidence type="ECO:0000256" key="2">
    <source>
        <dbReference type="ARBA" id="ARBA00022664"/>
    </source>
</evidence>
<dbReference type="VEuPathDB" id="FungiDB:TREMEDRAFT_68179"/>
<dbReference type="GO" id="GO:0003723">
    <property type="term" value="F:RNA binding"/>
    <property type="evidence" value="ECO:0007669"/>
    <property type="project" value="UniProtKB-KW"/>
</dbReference>
<dbReference type="GO" id="GO:0045292">
    <property type="term" value="P:mRNA cis splicing, via spliceosome"/>
    <property type="evidence" value="ECO:0007669"/>
    <property type="project" value="InterPro"/>
</dbReference>
<dbReference type="InterPro" id="IPR040052">
    <property type="entry name" value="RBM17"/>
</dbReference>
<reference evidence="8 9" key="1">
    <citation type="submission" date="2016-06" db="EMBL/GenBank/DDBJ databases">
        <title>Evolution of pathogenesis and genome organization in the Tremellales.</title>
        <authorList>
            <person name="Cuomo C."/>
            <person name="Litvintseva A."/>
            <person name="Heitman J."/>
            <person name="Chen Y."/>
            <person name="Sun S."/>
            <person name="Springer D."/>
            <person name="Dromer F."/>
            <person name="Young S."/>
            <person name="Zeng Q."/>
            <person name="Chapman S."/>
            <person name="Gujja S."/>
            <person name="Saif S."/>
            <person name="Birren B."/>
        </authorList>
    </citation>
    <scope>NUCLEOTIDE SEQUENCE [LARGE SCALE GENOMIC DNA]</scope>
    <source>
        <strain evidence="8 9">ATCC 28783</strain>
    </source>
</reference>
<dbReference type="InterPro" id="IPR000467">
    <property type="entry name" value="G_patch_dom"/>
</dbReference>
<dbReference type="InterPro" id="IPR035979">
    <property type="entry name" value="RBD_domain_sf"/>
</dbReference>
<dbReference type="FunFam" id="3.30.70.330:FF:000382">
    <property type="entry name" value="G-patch domain-containing protein"/>
    <property type="match status" value="1"/>
</dbReference>
<evidence type="ECO:0000313" key="8">
    <source>
        <dbReference type="EMBL" id="RXK35392.1"/>
    </source>
</evidence>
<feature type="region of interest" description="Disordered" evidence="6">
    <location>
        <begin position="120"/>
        <end position="270"/>
    </location>
</feature>
<feature type="domain" description="G-patch" evidence="7">
    <location>
        <begin position="465"/>
        <end position="498"/>
    </location>
</feature>
<dbReference type="Gene3D" id="3.30.70.330">
    <property type="match status" value="1"/>
</dbReference>
<keyword evidence="9" id="KW-1185">Reference proteome</keyword>
<keyword evidence="5" id="KW-0539">Nucleus</keyword>
<dbReference type="AlphaFoldDB" id="A0A4Q1B9K2"/>
<evidence type="ECO:0000256" key="5">
    <source>
        <dbReference type="ARBA" id="ARBA00023242"/>
    </source>
</evidence>
<dbReference type="GO" id="GO:0071011">
    <property type="term" value="C:precatalytic spliceosome"/>
    <property type="evidence" value="ECO:0007669"/>
    <property type="project" value="TreeGrafter"/>
</dbReference>
<accession>A0A4Q1B9K2</accession>
<comment type="subcellular location">
    <subcellularLocation>
        <location evidence="1">Nucleus</location>
    </subcellularLocation>
</comment>
<evidence type="ECO:0000313" key="9">
    <source>
        <dbReference type="Proteomes" id="UP000289152"/>
    </source>
</evidence>
<gene>
    <name evidence="8" type="ORF">M231_07336</name>
</gene>
<feature type="region of interest" description="Disordered" evidence="6">
    <location>
        <begin position="1"/>
        <end position="51"/>
    </location>
</feature>
<feature type="compositionally biased region" description="Pro residues" evidence="6">
    <location>
        <begin position="414"/>
        <end position="426"/>
    </location>
</feature>
<name>A0A4Q1B9K2_TREME</name>
<dbReference type="PANTHER" id="PTHR13288">
    <property type="entry name" value="SPLICING FACTOR 45 SPF45"/>
    <property type="match status" value="1"/>
</dbReference>
<evidence type="ECO:0000256" key="4">
    <source>
        <dbReference type="ARBA" id="ARBA00023187"/>
    </source>
</evidence>
<feature type="compositionally biased region" description="Basic residues" evidence="6">
    <location>
        <begin position="153"/>
        <end position="162"/>
    </location>
</feature>
<dbReference type="STRING" id="5217.A0A4Q1B9K2"/>
<protein>
    <recommendedName>
        <fullName evidence="7">G-patch domain-containing protein</fullName>
    </recommendedName>
</protein>
<dbReference type="EMBL" id="SDIL01000138">
    <property type="protein sequence ID" value="RXK35392.1"/>
    <property type="molecule type" value="Genomic_DNA"/>
</dbReference>
<keyword evidence="4" id="KW-0508">mRNA splicing</keyword>
<feature type="compositionally biased region" description="Low complexity" evidence="6">
    <location>
        <begin position="15"/>
        <end position="24"/>
    </location>
</feature>
<dbReference type="OrthoDB" id="5411533at2759"/>
<proteinExistence type="predicted"/>
<dbReference type="Proteomes" id="UP000289152">
    <property type="component" value="Unassembled WGS sequence"/>
</dbReference>
<organism evidence="8 9">
    <name type="scientific">Tremella mesenterica</name>
    <name type="common">Jelly fungus</name>
    <dbReference type="NCBI Taxonomy" id="5217"/>
    <lineage>
        <taxon>Eukaryota</taxon>
        <taxon>Fungi</taxon>
        <taxon>Dikarya</taxon>
        <taxon>Basidiomycota</taxon>
        <taxon>Agaricomycotina</taxon>
        <taxon>Tremellomycetes</taxon>
        <taxon>Tremellales</taxon>
        <taxon>Tremellaceae</taxon>
        <taxon>Tremella</taxon>
    </lineage>
</organism>